<comment type="cofactor">
    <cofactor evidence="5">
        <name>Ca(2+)</name>
        <dbReference type="ChEBI" id="CHEBI:29108"/>
    </cofactor>
    <text evidence="5">Binds 2 calcium ions per subunit.</text>
</comment>
<evidence type="ECO:0000256" key="4">
    <source>
        <dbReference type="ARBA" id="ARBA00023180"/>
    </source>
</evidence>
<feature type="glycosylation site" description="N-linked (GlcNAc...) asparagine" evidence="7">
    <location>
        <position position="306"/>
    </location>
</feature>
<evidence type="ECO:0000256" key="2">
    <source>
        <dbReference type="ARBA" id="ARBA00022801"/>
    </source>
</evidence>
<feature type="binding site" evidence="5">
    <location>
        <position position="305"/>
    </location>
    <ligand>
        <name>Ca(2+)</name>
        <dbReference type="ChEBI" id="CHEBI:29108"/>
        <label>1</label>
        <note>catalytic</note>
    </ligand>
</feature>
<evidence type="ECO:0000313" key="9">
    <source>
        <dbReference type="Proteomes" id="UP000567885"/>
    </source>
</evidence>
<comment type="caution">
    <text evidence="8">The sequence shown here is derived from an EMBL/GenBank/DDBJ whole genome shotgun (WGS) entry which is preliminary data.</text>
</comment>
<dbReference type="Pfam" id="PF01731">
    <property type="entry name" value="Arylesterase"/>
    <property type="match status" value="1"/>
</dbReference>
<dbReference type="Proteomes" id="UP000567885">
    <property type="component" value="Unassembled WGS sequence"/>
</dbReference>
<dbReference type="GO" id="GO:0004064">
    <property type="term" value="F:arylesterase activity"/>
    <property type="evidence" value="ECO:0007669"/>
    <property type="project" value="InterPro"/>
</dbReference>
<feature type="disulfide bond" description="In form B" evidence="6">
    <location>
        <begin position="48"/>
        <end position="394"/>
    </location>
</feature>
<dbReference type="AlphaFoldDB" id="A0A8H5TV76"/>
<keyword evidence="9" id="KW-1185">Reference proteome</keyword>
<dbReference type="SUPFAM" id="SSF63829">
    <property type="entry name" value="Calcium-dependent phosphotriesterase"/>
    <property type="match status" value="1"/>
</dbReference>
<dbReference type="EMBL" id="JAAGWQ010000037">
    <property type="protein sequence ID" value="KAF5675779.1"/>
    <property type="molecule type" value="Genomic_DNA"/>
</dbReference>
<protein>
    <submittedName>
        <fullName evidence="8">Serum paraoxonase arylesterase 1</fullName>
    </submittedName>
</protein>
<keyword evidence="4 7" id="KW-0325">Glycoprotein</keyword>
<dbReference type="InterPro" id="IPR002640">
    <property type="entry name" value="Arylesterase"/>
</dbReference>
<feature type="binding site" evidence="5">
    <location>
        <position position="306"/>
    </location>
    <ligand>
        <name>Ca(2+)</name>
        <dbReference type="ChEBI" id="CHEBI:29108"/>
        <label>1</label>
        <note>catalytic</note>
    </ligand>
</feature>
<keyword evidence="3 6" id="KW-1015">Disulfide bond</keyword>
<organism evidence="8 9">
    <name type="scientific">Fusarium heterosporum</name>
    <dbReference type="NCBI Taxonomy" id="42747"/>
    <lineage>
        <taxon>Eukaryota</taxon>
        <taxon>Fungi</taxon>
        <taxon>Dikarya</taxon>
        <taxon>Ascomycota</taxon>
        <taxon>Pezizomycotina</taxon>
        <taxon>Sordariomycetes</taxon>
        <taxon>Hypocreomycetidae</taxon>
        <taxon>Hypocreales</taxon>
        <taxon>Nectriaceae</taxon>
        <taxon>Fusarium</taxon>
        <taxon>Fusarium heterosporum species complex</taxon>
    </lineage>
</organism>
<dbReference type="PANTHER" id="PTHR11799:SF20">
    <property type="entry name" value="SMP-30_GLUCONOLACTONASE_LRE-LIKE REGION DOMAIN-CONTAINING PROTEIN"/>
    <property type="match status" value="1"/>
</dbReference>
<dbReference type="PANTHER" id="PTHR11799">
    <property type="entry name" value="PARAOXONASE"/>
    <property type="match status" value="1"/>
</dbReference>
<dbReference type="InterPro" id="IPR011042">
    <property type="entry name" value="6-blade_b-propeller_TolB-like"/>
</dbReference>
<dbReference type="GO" id="GO:0046872">
    <property type="term" value="F:metal ion binding"/>
    <property type="evidence" value="ECO:0007669"/>
    <property type="project" value="UniProtKB-KW"/>
</dbReference>
<evidence type="ECO:0000313" key="8">
    <source>
        <dbReference type="EMBL" id="KAF5675779.1"/>
    </source>
</evidence>
<gene>
    <name evidence="8" type="ORF">FHETE_2382</name>
</gene>
<comment type="PTM">
    <text evidence="7">Glycosylated.</text>
</comment>
<feature type="binding site" evidence="5">
    <location>
        <position position="262"/>
    </location>
    <ligand>
        <name>Ca(2+)</name>
        <dbReference type="ChEBI" id="CHEBI:29108"/>
        <label>1</label>
        <note>catalytic</note>
    </ligand>
</feature>
<comment type="similarity">
    <text evidence="1">Belongs to the paraoxonase family.</text>
</comment>
<proteinExistence type="inferred from homology"/>
<dbReference type="InterPro" id="IPR051288">
    <property type="entry name" value="Serum_paraoxonase/arylesterase"/>
</dbReference>
<reference evidence="8 9" key="1">
    <citation type="submission" date="2020-05" db="EMBL/GenBank/DDBJ databases">
        <title>Identification and distribution of gene clusters putatively required for synthesis of sphingolipid metabolism inhibitors in phylogenetically diverse species of the filamentous fungus Fusarium.</title>
        <authorList>
            <person name="Kim H.-S."/>
            <person name="Busman M."/>
            <person name="Brown D.W."/>
            <person name="Divon H."/>
            <person name="Uhlig S."/>
            <person name="Proctor R.H."/>
        </authorList>
    </citation>
    <scope>NUCLEOTIDE SEQUENCE [LARGE SCALE GENOMIC DNA]</scope>
    <source>
        <strain evidence="8 9">NRRL 20693</strain>
    </source>
</reference>
<keyword evidence="5" id="KW-0106">Calcium</keyword>
<evidence type="ECO:0000256" key="3">
    <source>
        <dbReference type="ARBA" id="ARBA00023157"/>
    </source>
</evidence>
<feature type="binding site" evidence="5">
    <location>
        <position position="206"/>
    </location>
    <ligand>
        <name>Ca(2+)</name>
        <dbReference type="ChEBI" id="CHEBI:29108"/>
        <label>1</label>
        <note>catalytic</note>
    </ligand>
</feature>
<keyword evidence="2" id="KW-0378">Hydrolase</keyword>
<sequence>MVSLITKIGFSAVAVVAVLFQVFLKEPVWLFLGVGRVVQPLADFPYTCRKIIDPHMEACEDMWLSQSTRQMFLTCSDPLARKHWMPSVGHLNVTGRSQRDSVVVLDIDKPVDNSFQLRTLKTPGFSGTLGDGLINVVGFTGMESPSGDIDLMVINLQPSVDGENNKLLNQLVHGANSTIEHFTTGADATELKHVRTFADKGISTPNRVAVLDDKTFYITNDHGPHKVGWRHELSLLLGYGNVNFCQPDEPCKEVASNLKFPNGLARKDDIIYVPDSMAGTLYIYRILPNKDLEKIDEIKLGYSIDNASIDENGDIWIAAFPAAADIFKAYEDPYNARNAAAVLRVRKVESKYVADKVVEDAHGEILPATTTVVHDAKTGRLFLSSVISPHIAVCEPKV</sequence>
<accession>A0A8H5TV76</accession>
<dbReference type="OrthoDB" id="5307922at2759"/>
<evidence type="ECO:0000256" key="7">
    <source>
        <dbReference type="PIRSR" id="PIRSR602640-4"/>
    </source>
</evidence>
<dbReference type="Gene3D" id="2.120.10.30">
    <property type="entry name" value="TolB, C-terminal domain"/>
    <property type="match status" value="1"/>
</dbReference>
<evidence type="ECO:0000256" key="5">
    <source>
        <dbReference type="PIRSR" id="PIRSR602640-2"/>
    </source>
</evidence>
<evidence type="ECO:0000256" key="6">
    <source>
        <dbReference type="PIRSR" id="PIRSR602640-3"/>
    </source>
</evidence>
<name>A0A8H5TV76_FUSHE</name>
<keyword evidence="5" id="KW-0479">Metal-binding</keyword>
<evidence type="ECO:0000256" key="1">
    <source>
        <dbReference type="ARBA" id="ARBA00008595"/>
    </source>
</evidence>
<feature type="binding site" evidence="5">
    <location>
        <position position="61"/>
    </location>
    <ligand>
        <name>Ca(2+)</name>
        <dbReference type="ChEBI" id="CHEBI:29108"/>
        <label>1</label>
        <note>catalytic</note>
    </ligand>
</feature>